<sequence>MMTDTALWADKLAIREVIERYMRYNDNGDFDAIAELFDTDATFQVFGKVIVGRDAIHAFFSRIFQTTLTPWPKEGSLFLEPRSVHISSNPIIEVDGDRATAETDFQVIGRDANGHADVTLVGRYRDRFRRASSDAPWLIACRTGVSVARPGEEGGDSEWRGAIERMSDATRSRLRRS</sequence>
<dbReference type="Pfam" id="PF13577">
    <property type="entry name" value="SnoaL_4"/>
    <property type="match status" value="1"/>
</dbReference>
<evidence type="ECO:0000313" key="3">
    <source>
        <dbReference type="EMBL" id="OJZ76147.1"/>
    </source>
</evidence>
<dbReference type="SUPFAM" id="SSF54427">
    <property type="entry name" value="NTF2-like"/>
    <property type="match status" value="1"/>
</dbReference>
<proteinExistence type="predicted"/>
<organism evidence="3 4">
    <name type="scientific">Mycobacterium paraffinicum</name>
    <dbReference type="NCBI Taxonomy" id="53378"/>
    <lineage>
        <taxon>Bacteria</taxon>
        <taxon>Bacillati</taxon>
        <taxon>Actinomycetota</taxon>
        <taxon>Actinomycetes</taxon>
        <taxon>Mycobacteriales</taxon>
        <taxon>Mycobacteriaceae</taxon>
        <taxon>Mycobacterium</taxon>
    </lineage>
</organism>
<feature type="domain" description="SnoaL-like" evidence="2">
    <location>
        <begin position="9"/>
        <end position="142"/>
    </location>
</feature>
<dbReference type="Proteomes" id="UP000186438">
    <property type="component" value="Unassembled WGS sequence"/>
</dbReference>
<accession>A0A1Q4I2F1</accession>
<dbReference type="EMBL" id="MPNT01000001">
    <property type="protein sequence ID" value="OJZ76147.1"/>
    <property type="molecule type" value="Genomic_DNA"/>
</dbReference>
<dbReference type="InterPro" id="IPR037401">
    <property type="entry name" value="SnoaL-like"/>
</dbReference>
<comment type="caution">
    <text evidence="3">The sequence shown here is derived from an EMBL/GenBank/DDBJ whole genome shotgun (WGS) entry which is preliminary data.</text>
</comment>
<feature type="region of interest" description="Disordered" evidence="1">
    <location>
        <begin position="149"/>
        <end position="177"/>
    </location>
</feature>
<evidence type="ECO:0000256" key="1">
    <source>
        <dbReference type="SAM" id="MobiDB-lite"/>
    </source>
</evidence>
<feature type="compositionally biased region" description="Basic and acidic residues" evidence="1">
    <location>
        <begin position="157"/>
        <end position="171"/>
    </location>
</feature>
<dbReference type="NCBIfam" id="TIGR02246">
    <property type="entry name" value="SgcJ/EcaC family oxidoreductase"/>
    <property type="match status" value="1"/>
</dbReference>
<gene>
    <name evidence="3" type="ORF">BRW65_01575</name>
</gene>
<reference evidence="3 4" key="1">
    <citation type="submission" date="2016-11" db="EMBL/GenBank/DDBJ databases">
        <title>Genome sequences of unsequenced Mycobacteria.</title>
        <authorList>
            <person name="Greninger A.L."/>
            <person name="Fang F."/>
            <person name="Jerome K.R."/>
        </authorList>
    </citation>
    <scope>NUCLEOTIDE SEQUENCE [LARGE SCALE GENOMIC DNA]</scope>
    <source>
        <strain evidence="3 4">M11</strain>
    </source>
</reference>
<keyword evidence="4" id="KW-1185">Reference proteome</keyword>
<protein>
    <recommendedName>
        <fullName evidence="2">SnoaL-like domain-containing protein</fullName>
    </recommendedName>
</protein>
<evidence type="ECO:0000313" key="4">
    <source>
        <dbReference type="Proteomes" id="UP000186438"/>
    </source>
</evidence>
<dbReference type="STRING" id="53378.BRW65_01575"/>
<name>A0A1Q4I2F1_9MYCO</name>
<dbReference type="CDD" id="cd00531">
    <property type="entry name" value="NTF2_like"/>
    <property type="match status" value="1"/>
</dbReference>
<dbReference type="InterPro" id="IPR011944">
    <property type="entry name" value="Steroid_delta5-4_isomerase"/>
</dbReference>
<dbReference type="InterPro" id="IPR032710">
    <property type="entry name" value="NTF2-like_dom_sf"/>
</dbReference>
<dbReference type="OrthoDB" id="1492465at2"/>
<dbReference type="Gene3D" id="3.10.450.50">
    <property type="match status" value="1"/>
</dbReference>
<dbReference type="AlphaFoldDB" id="A0A1Q4I2F1"/>
<evidence type="ECO:0000259" key="2">
    <source>
        <dbReference type="Pfam" id="PF13577"/>
    </source>
</evidence>